<proteinExistence type="predicted"/>
<reference evidence="1" key="1">
    <citation type="submission" date="2014-09" db="EMBL/GenBank/DDBJ databases">
        <authorList>
            <person name="Magalhaes I.L.F."/>
            <person name="Oliveira U."/>
            <person name="Santos F.R."/>
            <person name="Vidigal T.H.D.A."/>
            <person name="Brescovit A.D."/>
            <person name="Santos A.J."/>
        </authorList>
    </citation>
    <scope>NUCLEOTIDE SEQUENCE</scope>
    <source>
        <tissue evidence="1">Shoot tissue taken approximately 20 cm above the soil surface</tissue>
    </source>
</reference>
<organism evidence="1">
    <name type="scientific">Arundo donax</name>
    <name type="common">Giant reed</name>
    <name type="synonym">Donax arundinaceus</name>
    <dbReference type="NCBI Taxonomy" id="35708"/>
    <lineage>
        <taxon>Eukaryota</taxon>
        <taxon>Viridiplantae</taxon>
        <taxon>Streptophyta</taxon>
        <taxon>Embryophyta</taxon>
        <taxon>Tracheophyta</taxon>
        <taxon>Spermatophyta</taxon>
        <taxon>Magnoliopsida</taxon>
        <taxon>Liliopsida</taxon>
        <taxon>Poales</taxon>
        <taxon>Poaceae</taxon>
        <taxon>PACMAD clade</taxon>
        <taxon>Arundinoideae</taxon>
        <taxon>Arundineae</taxon>
        <taxon>Arundo</taxon>
    </lineage>
</organism>
<sequence length="54" mass="6311">MNWWVIDFLHQVLTQALFRKGKKTHNFTCTKALVTECINQALLVLLRKHSNSLT</sequence>
<accession>A0A0A8Y4T3</accession>
<dbReference type="EMBL" id="GBRH01278878">
    <property type="protein sequence ID" value="JAD19017.1"/>
    <property type="molecule type" value="Transcribed_RNA"/>
</dbReference>
<name>A0A0A8Y4T3_ARUDO</name>
<protein>
    <submittedName>
        <fullName evidence="1">Uncharacterized protein</fullName>
    </submittedName>
</protein>
<reference evidence="1" key="2">
    <citation type="journal article" date="2015" name="Data Brief">
        <title>Shoot transcriptome of the giant reed, Arundo donax.</title>
        <authorList>
            <person name="Barrero R.A."/>
            <person name="Guerrero F.D."/>
            <person name="Moolhuijzen P."/>
            <person name="Goolsby J.A."/>
            <person name="Tidwell J."/>
            <person name="Bellgard S.E."/>
            <person name="Bellgard M.I."/>
        </authorList>
    </citation>
    <scope>NUCLEOTIDE SEQUENCE</scope>
    <source>
        <tissue evidence="1">Shoot tissue taken approximately 20 cm above the soil surface</tissue>
    </source>
</reference>
<dbReference type="AlphaFoldDB" id="A0A0A8Y4T3"/>
<evidence type="ECO:0000313" key="1">
    <source>
        <dbReference type="EMBL" id="JAD19017.1"/>
    </source>
</evidence>